<proteinExistence type="predicted"/>
<dbReference type="AlphaFoldDB" id="A0A645J0I4"/>
<reference evidence="1" key="1">
    <citation type="submission" date="2019-08" db="EMBL/GenBank/DDBJ databases">
        <authorList>
            <person name="Kucharzyk K."/>
            <person name="Murdoch R.W."/>
            <person name="Higgins S."/>
            <person name="Loffler F."/>
        </authorList>
    </citation>
    <scope>NUCLEOTIDE SEQUENCE</scope>
</reference>
<accession>A0A645J0I4</accession>
<comment type="caution">
    <text evidence="1">The sequence shown here is derived from an EMBL/GenBank/DDBJ whole genome shotgun (WGS) entry which is preliminary data.</text>
</comment>
<organism evidence="1">
    <name type="scientific">bioreactor metagenome</name>
    <dbReference type="NCBI Taxonomy" id="1076179"/>
    <lineage>
        <taxon>unclassified sequences</taxon>
        <taxon>metagenomes</taxon>
        <taxon>ecological metagenomes</taxon>
    </lineage>
</organism>
<dbReference type="EMBL" id="VSSQ01127277">
    <property type="protein sequence ID" value="MPN56670.1"/>
    <property type="molecule type" value="Genomic_DNA"/>
</dbReference>
<name>A0A645J0I4_9ZZZZ</name>
<sequence>MAQDEPKELALKYVNNIVVISFRLEDITSNITVYKSGKFSIGRVSEDEKDELIENIIRIVG</sequence>
<evidence type="ECO:0000313" key="1">
    <source>
        <dbReference type="EMBL" id="MPN56670.1"/>
    </source>
</evidence>
<gene>
    <name evidence="1" type="ORF">SDC9_204360</name>
</gene>
<protein>
    <submittedName>
        <fullName evidence="1">Uncharacterized protein</fullName>
    </submittedName>
</protein>